<dbReference type="Proteomes" id="UP001179121">
    <property type="component" value="Chromosome"/>
</dbReference>
<sequence length="360" mass="39522">MADHQAMINQQADADGWYQAATRELSRLSRTVRLQDPLDLTKLADIAKGMTTSLDRSEALVVQALSAPLGDRLIANLVHVGILAARIGLGLGYNGRQLEQLTLAGLLHDIGIFSVPPSLIQKPGKLTPQERAVLEQHPEAGFKTITRLGPDYDWLATVVRQAHERWSGQGYPQRLKGSQIHPFAQVIGLADVFEALVSPRPYRRRMLPHEAMRELLRHERGAFSRTVLKALVEQLSVYPLGTKVRLSSGDEGFVIRLNPRFPMRPVVQIGDEDSGSELTTVIDLSSTPDLCILDAVAPPEPHYLSRSPDKPSPILSEEEPQSFSDRFSALLEGLDEIASTIQQVVESQGESPESGSSSVP</sequence>
<organism evidence="3 4">
    <name type="scientific">Nitrospira tepida</name>
    <dbReference type="NCBI Taxonomy" id="2973512"/>
    <lineage>
        <taxon>Bacteria</taxon>
        <taxon>Pseudomonadati</taxon>
        <taxon>Nitrospirota</taxon>
        <taxon>Nitrospiria</taxon>
        <taxon>Nitrospirales</taxon>
        <taxon>Nitrospiraceae</taxon>
        <taxon>Nitrospira</taxon>
    </lineage>
</organism>
<dbReference type="EMBL" id="OX365700">
    <property type="protein sequence ID" value="CAI4032456.1"/>
    <property type="molecule type" value="Genomic_DNA"/>
</dbReference>
<accession>A0AA86N0K9</accession>
<dbReference type="KEGG" id="nti:DNFV4_02886"/>
<dbReference type="AlphaFoldDB" id="A0AA86N0K9"/>
<dbReference type="PANTHER" id="PTHR43155:SF2">
    <property type="entry name" value="CYCLIC DI-GMP PHOSPHODIESTERASE PA4108"/>
    <property type="match status" value="1"/>
</dbReference>
<proteinExistence type="predicted"/>
<dbReference type="Gene3D" id="1.10.3210.10">
    <property type="entry name" value="Hypothetical protein af1432"/>
    <property type="match status" value="1"/>
</dbReference>
<dbReference type="RefSeq" id="WP_289269178.1">
    <property type="nucleotide sequence ID" value="NZ_OX365700.1"/>
</dbReference>
<keyword evidence="4" id="KW-1185">Reference proteome</keyword>
<dbReference type="Pfam" id="PF13487">
    <property type="entry name" value="HD_5"/>
    <property type="match status" value="1"/>
</dbReference>
<evidence type="ECO:0000259" key="2">
    <source>
        <dbReference type="PROSITE" id="PS51832"/>
    </source>
</evidence>
<reference evidence="3" key="1">
    <citation type="submission" date="2022-10" db="EMBL/GenBank/DDBJ databases">
        <authorList>
            <person name="Koch H."/>
        </authorList>
    </citation>
    <scope>NUCLEOTIDE SEQUENCE</scope>
    <source>
        <strain evidence="3">DNF</strain>
    </source>
</reference>
<feature type="region of interest" description="Disordered" evidence="1">
    <location>
        <begin position="301"/>
        <end position="323"/>
    </location>
</feature>
<protein>
    <recommendedName>
        <fullName evidence="2">HD-GYP domain-containing protein</fullName>
    </recommendedName>
</protein>
<dbReference type="PANTHER" id="PTHR43155">
    <property type="entry name" value="CYCLIC DI-GMP PHOSPHODIESTERASE PA4108-RELATED"/>
    <property type="match status" value="1"/>
</dbReference>
<feature type="domain" description="HD-GYP" evidence="2">
    <location>
        <begin position="47"/>
        <end position="247"/>
    </location>
</feature>
<gene>
    <name evidence="3" type="ORF">DNFV4_02886</name>
</gene>
<evidence type="ECO:0000313" key="3">
    <source>
        <dbReference type="EMBL" id="CAI4032456.1"/>
    </source>
</evidence>
<evidence type="ECO:0000313" key="4">
    <source>
        <dbReference type="Proteomes" id="UP001179121"/>
    </source>
</evidence>
<dbReference type="InterPro" id="IPR037522">
    <property type="entry name" value="HD_GYP_dom"/>
</dbReference>
<dbReference type="InterPro" id="IPR003607">
    <property type="entry name" value="HD/PDEase_dom"/>
</dbReference>
<dbReference type="PROSITE" id="PS51832">
    <property type="entry name" value="HD_GYP"/>
    <property type="match status" value="1"/>
</dbReference>
<evidence type="ECO:0000256" key="1">
    <source>
        <dbReference type="SAM" id="MobiDB-lite"/>
    </source>
</evidence>
<dbReference type="CDD" id="cd00077">
    <property type="entry name" value="HDc"/>
    <property type="match status" value="1"/>
</dbReference>
<dbReference type="SUPFAM" id="SSF109604">
    <property type="entry name" value="HD-domain/PDEase-like"/>
    <property type="match status" value="1"/>
</dbReference>
<name>A0AA86N0K9_9BACT</name>